<organism evidence="1 2">
    <name type="scientific">Tritrichomonas musculus</name>
    <dbReference type="NCBI Taxonomy" id="1915356"/>
    <lineage>
        <taxon>Eukaryota</taxon>
        <taxon>Metamonada</taxon>
        <taxon>Parabasalia</taxon>
        <taxon>Tritrichomonadida</taxon>
        <taxon>Tritrichomonadidae</taxon>
        <taxon>Tritrichomonas</taxon>
    </lineage>
</organism>
<evidence type="ECO:0000313" key="2">
    <source>
        <dbReference type="Proteomes" id="UP001470230"/>
    </source>
</evidence>
<dbReference type="PANTHER" id="PTHR43272:SF3">
    <property type="entry name" value="LONG CHAIN ACYL-COA SYNTHETASE 4"/>
    <property type="match status" value="1"/>
</dbReference>
<proteinExistence type="predicted"/>
<sequence>MTNCEVQLDPIQDYDDPTCGEILISGPCNCSGYLNDEMTTKKLVHRREKQIGFTLVMSIFKLSQSEYIAAELLTQTYELTKITNQIFIYGDSTRFCLVAVVIQKMEEVAAFMKKDKISQEEYENAYSYNFIQKMLAIEIFIQFSFNKNYTKNGRSGCFHEKGQKYLRKNMNPKELRDFVKGELDKVATEKNLHGYERIGAVTCDSVEWTITNNMLTPTFKLRRKNLTDKYEKVIDDMNPFKLDFSILFFNKNLGTFLKNYCIFQLGLRGNYNKIVLDRLIDQKNFEINLYAIKKNKKRIIKEMICGFEPI</sequence>
<reference evidence="1 2" key="1">
    <citation type="submission" date="2024-04" db="EMBL/GenBank/DDBJ databases">
        <title>Tritrichomonas musculus Genome.</title>
        <authorList>
            <person name="Alves-Ferreira E."/>
            <person name="Grigg M."/>
            <person name="Lorenzi H."/>
            <person name="Galac M."/>
        </authorList>
    </citation>
    <scope>NUCLEOTIDE SEQUENCE [LARGE SCALE GENOMIC DNA]</scope>
    <source>
        <strain evidence="1 2">EAF2021</strain>
    </source>
</reference>
<keyword evidence="2" id="KW-1185">Reference proteome</keyword>
<comment type="caution">
    <text evidence="1">The sequence shown here is derived from an EMBL/GenBank/DDBJ whole genome shotgun (WGS) entry which is preliminary data.</text>
</comment>
<gene>
    <name evidence="1" type="ORF">M9Y10_043046</name>
</gene>
<accession>A0ABR2JYU1</accession>
<dbReference type="PANTHER" id="PTHR43272">
    <property type="entry name" value="LONG-CHAIN-FATTY-ACID--COA LIGASE"/>
    <property type="match status" value="1"/>
</dbReference>
<dbReference type="Proteomes" id="UP001470230">
    <property type="component" value="Unassembled WGS sequence"/>
</dbReference>
<evidence type="ECO:0008006" key="3">
    <source>
        <dbReference type="Google" id="ProtNLM"/>
    </source>
</evidence>
<protein>
    <recommendedName>
        <fullName evidence="3">AMP-dependent synthetase/ligase domain-containing protein</fullName>
    </recommendedName>
</protein>
<evidence type="ECO:0000313" key="1">
    <source>
        <dbReference type="EMBL" id="KAK8883944.1"/>
    </source>
</evidence>
<name>A0ABR2JYU1_9EUKA</name>
<dbReference type="EMBL" id="JAPFFF010000008">
    <property type="protein sequence ID" value="KAK8883944.1"/>
    <property type="molecule type" value="Genomic_DNA"/>
</dbReference>